<name>A0A1Q9C7M9_SYMMI</name>
<dbReference type="OrthoDB" id="423229at2759"/>
<dbReference type="EMBL" id="LSRX01001544">
    <property type="protein sequence ID" value="OLP78920.1"/>
    <property type="molecule type" value="Genomic_DNA"/>
</dbReference>
<comment type="caution">
    <text evidence="2">The sequence shown here is derived from an EMBL/GenBank/DDBJ whole genome shotgun (WGS) entry which is preliminary data.</text>
</comment>
<feature type="region of interest" description="Disordered" evidence="1">
    <location>
        <begin position="474"/>
        <end position="524"/>
    </location>
</feature>
<keyword evidence="3" id="KW-1185">Reference proteome</keyword>
<evidence type="ECO:0000256" key="1">
    <source>
        <dbReference type="SAM" id="MobiDB-lite"/>
    </source>
</evidence>
<accession>A0A1Q9C7M9</accession>
<feature type="region of interest" description="Disordered" evidence="1">
    <location>
        <begin position="400"/>
        <end position="430"/>
    </location>
</feature>
<feature type="region of interest" description="Disordered" evidence="1">
    <location>
        <begin position="566"/>
        <end position="599"/>
    </location>
</feature>
<dbReference type="Proteomes" id="UP000186817">
    <property type="component" value="Unassembled WGS sequence"/>
</dbReference>
<sequence length="1185" mass="129013">MESPPPSAVIDFTLADESDDSDFYVMFEPASPSSDPTDLTDVAYVAEVVDLTDETSEDADPEILPFHGPLLPPQGDGDAAGGPPPTSEPDADADSSFEYATSDSQGDPAPPSPPSCSTCLTENPEVGVVGVEEDAKSRGLLIAAPHIDRFFAKIMERKTHEVRNFYCRVVAKNEQIYLVQSGLKDPNGKGVFCVRGKAEFRGNTFVPHQEFSKHQAKHRCSAAEYSSVRSSWVDKGGCVLWEFKLLEVFDQPLYFRPKQGEEIWTLFDMSTTSTDPLMTGPSCPVPVRQLEMETAPAASASSLALVQSMSMTRPNPTDIRKAYDEHCPRKATRANVQRESHYPCDPGNDLLYGDDDGDSLASALSDIIAEEYGSGPFKVERATQPSAALSADAAAALESHRVKTSLGRDRPEDRAPAAEPATIPTTTTSLMSEAVNVNVQASDADVSDSAHGDRVRGDDHDDALDATMLLSTQAERATLPTLPQDDASQSSETMNLRASVPAGPPQEVQRDADVPAPQCHEPSDVGVDETLLQKDVEMPEASTQNTFNVAQTLSMHSGPRGEIPMPAGPPTREVQDAEPTLPHSEPGEQIPAVPAVPPEETQNDVDMLAAPATMWREEPADVGHGEIPRSVGPHSEVHRDVEFTRPNPHGSTPDPVRTAPAPSAATVATSLMPEAVPQSVTNCPTPARMRMQPSPSTSTSAAVVTNLKEYFDFFPNAVDAVVADGTISPELLGEQLDRLSISTAYSGIGGPEAALFTLRHCFARQGHGVRLQSKGPHIIFQMEIDATCRGELLKYESLGGHSGQECCLFGDLEQFFRHELKDVVEQLRERPELALEVLSKAVADCDAAGCKQMGVRDATVLPFLVWICHRLLLQEPVIIHENSPRFPRTLLERFLGHLYVIDECIIESSDYGSPARRERKLTRMYHRVKVNLPDVPFASFNKTFHRSCTMTWREFYWQHLVTDDEKCKAEMVEDLLWASSRPTVRAAAASEGCEHERALNPSETKSLKAYRAKSPTMAYSLSQNGATSFGMTSTEHHLQTMIRHSGLTWCDGPLATGAGTEVLVTQAWPVHPILNAGMIVTPFHADVDSSGRTSRGLRAQAGNSMNLFMLAAQLLHTLCHVQVMTMMTPMTSVIAAGCSQVKIKSVRLRLQSGFGEKALCPRAVAVARGPRSARPLEIRHSRLND</sequence>
<feature type="region of interest" description="Disordered" evidence="1">
    <location>
        <begin position="50"/>
        <end position="120"/>
    </location>
</feature>
<feature type="compositionally biased region" description="Acidic residues" evidence="1">
    <location>
        <begin position="50"/>
        <end position="61"/>
    </location>
</feature>
<proteinExistence type="predicted"/>
<feature type="compositionally biased region" description="Basic and acidic residues" evidence="1">
    <location>
        <begin position="400"/>
        <end position="416"/>
    </location>
</feature>
<organism evidence="2 3">
    <name type="scientific">Symbiodinium microadriaticum</name>
    <name type="common">Dinoflagellate</name>
    <name type="synonym">Zooxanthella microadriatica</name>
    <dbReference type="NCBI Taxonomy" id="2951"/>
    <lineage>
        <taxon>Eukaryota</taxon>
        <taxon>Sar</taxon>
        <taxon>Alveolata</taxon>
        <taxon>Dinophyceae</taxon>
        <taxon>Suessiales</taxon>
        <taxon>Symbiodiniaceae</taxon>
        <taxon>Symbiodinium</taxon>
    </lineage>
</organism>
<feature type="compositionally biased region" description="Low complexity" evidence="1">
    <location>
        <begin position="417"/>
        <end position="428"/>
    </location>
</feature>
<dbReference type="AlphaFoldDB" id="A0A1Q9C7M9"/>
<evidence type="ECO:0000313" key="2">
    <source>
        <dbReference type="EMBL" id="OLP78920.1"/>
    </source>
</evidence>
<gene>
    <name evidence="2" type="ORF">AK812_SmicGene40851</name>
</gene>
<protein>
    <submittedName>
        <fullName evidence="2">Uncharacterized protein</fullName>
    </submittedName>
</protein>
<feature type="compositionally biased region" description="Polar residues" evidence="1">
    <location>
        <begin position="486"/>
        <end position="496"/>
    </location>
</feature>
<evidence type="ECO:0000313" key="3">
    <source>
        <dbReference type="Proteomes" id="UP000186817"/>
    </source>
</evidence>
<reference evidence="2 3" key="1">
    <citation type="submission" date="2016-02" db="EMBL/GenBank/DDBJ databases">
        <title>Genome analysis of coral dinoflagellate symbionts highlights evolutionary adaptations to a symbiotic lifestyle.</title>
        <authorList>
            <person name="Aranda M."/>
            <person name="Li Y."/>
            <person name="Liew Y.J."/>
            <person name="Baumgarten S."/>
            <person name="Simakov O."/>
            <person name="Wilson M."/>
            <person name="Piel J."/>
            <person name="Ashoor H."/>
            <person name="Bougouffa S."/>
            <person name="Bajic V.B."/>
            <person name="Ryu T."/>
            <person name="Ravasi T."/>
            <person name="Bayer T."/>
            <person name="Micklem G."/>
            <person name="Kim H."/>
            <person name="Bhak J."/>
            <person name="Lajeunesse T.C."/>
            <person name="Voolstra C.R."/>
        </authorList>
    </citation>
    <scope>NUCLEOTIDE SEQUENCE [LARGE SCALE GENOMIC DNA]</scope>
    <source>
        <strain evidence="2 3">CCMP2467</strain>
    </source>
</reference>